<dbReference type="Proteomes" id="UP001164539">
    <property type="component" value="Chromosome 3"/>
</dbReference>
<comment type="caution">
    <text evidence="1">The sequence shown here is derived from an EMBL/GenBank/DDBJ whole genome shotgun (WGS) entry which is preliminary data.</text>
</comment>
<organism evidence="1 2">
    <name type="scientific">Melia azedarach</name>
    <name type="common">Chinaberry tree</name>
    <dbReference type="NCBI Taxonomy" id="155640"/>
    <lineage>
        <taxon>Eukaryota</taxon>
        <taxon>Viridiplantae</taxon>
        <taxon>Streptophyta</taxon>
        <taxon>Embryophyta</taxon>
        <taxon>Tracheophyta</taxon>
        <taxon>Spermatophyta</taxon>
        <taxon>Magnoliopsida</taxon>
        <taxon>eudicotyledons</taxon>
        <taxon>Gunneridae</taxon>
        <taxon>Pentapetalae</taxon>
        <taxon>rosids</taxon>
        <taxon>malvids</taxon>
        <taxon>Sapindales</taxon>
        <taxon>Meliaceae</taxon>
        <taxon>Melia</taxon>
    </lineage>
</organism>
<dbReference type="EMBL" id="CM051396">
    <property type="protein sequence ID" value="KAJ4721963.1"/>
    <property type="molecule type" value="Genomic_DNA"/>
</dbReference>
<evidence type="ECO:0000313" key="2">
    <source>
        <dbReference type="Proteomes" id="UP001164539"/>
    </source>
</evidence>
<accession>A0ACC1YFU8</accession>
<gene>
    <name evidence="1" type="ORF">OWV82_005546</name>
</gene>
<protein>
    <submittedName>
        <fullName evidence="1">Desiccation-related protein PCC13-62</fullName>
    </submittedName>
</protein>
<sequence length="346" mass="37825">MQGQLPFMDTKLSLLFFFPLIQSLLLRSISYQSPRGISILNQALFTCVLASLILLLLPVSYSSDLVIDSYASVPQSDVDLLEFPLNLEYLEAEFFLFGSLGYGLDKVAPNLTLGGPAPIGAKKANLDTFINDVILQFAWQEVGHLRAIKKTVKGFPRPLLDLSAESFAKVIDKAFGKPLNPPFDPYANSLNFLIASYLVPYVGLTGYVGANSRLQAAISKRLVAGLLGVESGQDAVIRALLYERALQKVHPYEITVAEFTNRISHLRNVLGQSGLKDEGLIVPRIRGAEGKIKGNVLAGDKYSVAFARTPEEILRIVYGDGDERVPGGFYPKGANGRIARSHLRIA</sequence>
<evidence type="ECO:0000313" key="1">
    <source>
        <dbReference type="EMBL" id="KAJ4721963.1"/>
    </source>
</evidence>
<keyword evidence="2" id="KW-1185">Reference proteome</keyword>
<name>A0ACC1YFU8_MELAZ</name>
<proteinExistence type="predicted"/>
<reference evidence="1 2" key="1">
    <citation type="journal article" date="2023" name="Science">
        <title>Complex scaffold remodeling in plant triterpene biosynthesis.</title>
        <authorList>
            <person name="De La Pena R."/>
            <person name="Hodgson H."/>
            <person name="Liu J.C."/>
            <person name="Stephenson M.J."/>
            <person name="Martin A.C."/>
            <person name="Owen C."/>
            <person name="Harkess A."/>
            <person name="Leebens-Mack J."/>
            <person name="Jimenez L.E."/>
            <person name="Osbourn A."/>
            <person name="Sattely E.S."/>
        </authorList>
    </citation>
    <scope>NUCLEOTIDE SEQUENCE [LARGE SCALE GENOMIC DNA]</scope>
    <source>
        <strain evidence="2">cv. JPN11</strain>
        <tissue evidence="1">Leaf</tissue>
    </source>
</reference>